<dbReference type="GO" id="GO:0009234">
    <property type="term" value="P:menaquinone biosynthetic process"/>
    <property type="evidence" value="ECO:0007669"/>
    <property type="project" value="UniProtKB-UniRule"/>
</dbReference>
<feature type="binding site" evidence="4">
    <location>
        <begin position="112"/>
        <end position="113"/>
    </location>
    <ligand>
        <name>S-adenosyl-L-methionine</name>
        <dbReference type="ChEBI" id="CHEBI:59789"/>
    </ligand>
</feature>
<evidence type="ECO:0000256" key="1">
    <source>
        <dbReference type="ARBA" id="ARBA00022603"/>
    </source>
</evidence>
<dbReference type="PANTHER" id="PTHR43591">
    <property type="entry name" value="METHYLTRANSFERASE"/>
    <property type="match status" value="1"/>
</dbReference>
<dbReference type="GO" id="GO:0043770">
    <property type="term" value="F:demethylmenaquinone methyltransferase activity"/>
    <property type="evidence" value="ECO:0007669"/>
    <property type="project" value="UniProtKB-UniRule"/>
</dbReference>
<comment type="catalytic activity">
    <reaction evidence="4">
        <text>a 2-demethylmenaquinol + S-adenosyl-L-methionine = a menaquinol + S-adenosyl-L-homocysteine + H(+)</text>
        <dbReference type="Rhea" id="RHEA:42640"/>
        <dbReference type="Rhea" id="RHEA-COMP:9539"/>
        <dbReference type="Rhea" id="RHEA-COMP:9563"/>
        <dbReference type="ChEBI" id="CHEBI:15378"/>
        <dbReference type="ChEBI" id="CHEBI:18151"/>
        <dbReference type="ChEBI" id="CHEBI:55437"/>
        <dbReference type="ChEBI" id="CHEBI:57856"/>
        <dbReference type="ChEBI" id="CHEBI:59789"/>
        <dbReference type="EC" id="2.1.1.163"/>
    </reaction>
</comment>
<reference evidence="6" key="1">
    <citation type="submission" date="2017-04" db="EMBL/GenBank/DDBJ databases">
        <authorList>
            <person name="Varghese N."/>
            <person name="Submissions S."/>
        </authorList>
    </citation>
    <scope>NUCLEOTIDE SEQUENCE [LARGE SCALE GENOMIC DNA]</scope>
    <source>
        <strain evidence="6">NIO-1021</strain>
    </source>
</reference>
<dbReference type="Gene3D" id="3.40.50.150">
    <property type="entry name" value="Vaccinia Virus protein VP39"/>
    <property type="match status" value="1"/>
</dbReference>
<dbReference type="Pfam" id="PF01209">
    <property type="entry name" value="Ubie_methyltran"/>
    <property type="match status" value="1"/>
</dbReference>
<dbReference type="RefSeq" id="WP_240505540.1">
    <property type="nucleotide sequence ID" value="NZ_FXAC01000001.1"/>
</dbReference>
<comment type="caution">
    <text evidence="4">Lacks conserved residue(s) required for the propagation of feature annotation.</text>
</comment>
<evidence type="ECO:0000313" key="6">
    <source>
        <dbReference type="Proteomes" id="UP000192929"/>
    </source>
</evidence>
<dbReference type="GO" id="GO:0032259">
    <property type="term" value="P:methylation"/>
    <property type="evidence" value="ECO:0007669"/>
    <property type="project" value="UniProtKB-KW"/>
</dbReference>
<dbReference type="PROSITE" id="PS51608">
    <property type="entry name" value="SAM_MT_UBIE"/>
    <property type="match status" value="1"/>
</dbReference>
<dbReference type="CDD" id="cd02440">
    <property type="entry name" value="AdoMet_MTases"/>
    <property type="match status" value="1"/>
</dbReference>
<comment type="similarity">
    <text evidence="4">Belongs to the class I-like SAM-binding methyltransferase superfamily. MenG/UbiE family.</text>
</comment>
<keyword evidence="2 4" id="KW-0808">Transferase</keyword>
<accession>A0A1X7C3Q8</accession>
<dbReference type="UniPathway" id="UPA00079">
    <property type="reaction ID" value="UER00169"/>
</dbReference>
<dbReference type="PANTHER" id="PTHR43591:SF24">
    <property type="entry name" value="2-METHOXY-6-POLYPRENYL-1,4-BENZOQUINOL METHYLASE, MITOCHONDRIAL"/>
    <property type="match status" value="1"/>
</dbReference>
<dbReference type="AlphaFoldDB" id="A0A1X7C3Q8"/>
<keyword evidence="1 4" id="KW-0489">Methyltransferase</keyword>
<evidence type="ECO:0000256" key="2">
    <source>
        <dbReference type="ARBA" id="ARBA00022679"/>
    </source>
</evidence>
<comment type="function">
    <text evidence="4">Methyltransferase required for the conversion of demethylmenaquinol (DMKH2) to menaquinol (MKH2).</text>
</comment>
<dbReference type="EMBL" id="FXAC01000001">
    <property type="protein sequence ID" value="SME89008.1"/>
    <property type="molecule type" value="Genomic_DNA"/>
</dbReference>
<name>A0A1X7C3Q8_9MICC</name>
<dbReference type="SUPFAM" id="SSF53335">
    <property type="entry name" value="S-adenosyl-L-methionine-dependent methyltransferases"/>
    <property type="match status" value="1"/>
</dbReference>
<dbReference type="Proteomes" id="UP000192929">
    <property type="component" value="Unassembled WGS sequence"/>
</dbReference>
<sequence>MSSVNKNGKHSMTERDTKVQGIFDRITDSYDRINTLMTLGRHAQWCREVARRASVMPGGRLLDIATGTGEIALAARRREPRAEITAVDFSENMLERARTKPGADGIAWEFADAHSLEYADESFDAVTHGYLLRNVSDVPRVLSEQFRVLSPGGRVVVLETAPPRGLLKLAVTAGMRIVLPLLGRVVAKDKDAYSYLESSTLGFMQPAQVAQLMREVGFTDVDFETKYLGTNVILWGRKPGP</sequence>
<protein>
    <recommendedName>
        <fullName evidence="4">Demethylmenaquinone methyltransferase</fullName>
        <ecNumber evidence="4">2.1.1.163</ecNumber>
    </recommendedName>
</protein>
<dbReference type="EC" id="2.1.1.163" evidence="4"/>
<evidence type="ECO:0000256" key="3">
    <source>
        <dbReference type="ARBA" id="ARBA00022691"/>
    </source>
</evidence>
<dbReference type="NCBIfam" id="TIGR01934">
    <property type="entry name" value="MenG_MenH_UbiE"/>
    <property type="match status" value="1"/>
</dbReference>
<evidence type="ECO:0000256" key="4">
    <source>
        <dbReference type="HAMAP-Rule" id="MF_01813"/>
    </source>
</evidence>
<organism evidence="5 6">
    <name type="scientific">Kocuria marina subsp. indica</name>
    <dbReference type="NCBI Taxonomy" id="1049583"/>
    <lineage>
        <taxon>Bacteria</taxon>
        <taxon>Bacillati</taxon>
        <taxon>Actinomycetota</taxon>
        <taxon>Actinomycetes</taxon>
        <taxon>Micrococcales</taxon>
        <taxon>Micrococcaceae</taxon>
        <taxon>Kocuria</taxon>
    </lineage>
</organism>
<evidence type="ECO:0000313" key="5">
    <source>
        <dbReference type="EMBL" id="SME89008.1"/>
    </source>
</evidence>
<dbReference type="InterPro" id="IPR029063">
    <property type="entry name" value="SAM-dependent_MTases_sf"/>
</dbReference>
<feature type="binding site" evidence="4">
    <location>
        <position position="88"/>
    </location>
    <ligand>
        <name>S-adenosyl-L-methionine</name>
        <dbReference type="ChEBI" id="CHEBI:59789"/>
    </ligand>
</feature>
<proteinExistence type="inferred from homology"/>
<comment type="pathway">
    <text evidence="4">Quinol/quinone metabolism; menaquinone biosynthesis; menaquinol from 1,4-dihydroxy-2-naphthoate: step 2/2.</text>
</comment>
<feature type="binding site" evidence="4">
    <location>
        <position position="68"/>
    </location>
    <ligand>
        <name>S-adenosyl-L-methionine</name>
        <dbReference type="ChEBI" id="CHEBI:59789"/>
    </ligand>
</feature>
<keyword evidence="3 4" id="KW-0949">S-adenosyl-L-methionine</keyword>
<dbReference type="HAMAP" id="MF_01813">
    <property type="entry name" value="MenG_UbiE_methyltr"/>
    <property type="match status" value="1"/>
</dbReference>
<keyword evidence="6" id="KW-1185">Reference proteome</keyword>
<dbReference type="InterPro" id="IPR004033">
    <property type="entry name" value="UbiE/COQ5_MeTrFase"/>
</dbReference>
<gene>
    <name evidence="4" type="primary">menG</name>
    <name evidence="5" type="ORF">SAMN06296028_101133</name>
</gene>
<keyword evidence="4" id="KW-0474">Menaquinone biosynthesis</keyword>